<dbReference type="EMBL" id="CP033169">
    <property type="protein sequence ID" value="AYO29642.1"/>
    <property type="molecule type" value="Genomic_DNA"/>
</dbReference>
<gene>
    <name evidence="3" type="ORF">D2962_02595</name>
</gene>
<feature type="transmembrane region" description="Helical" evidence="1">
    <location>
        <begin position="122"/>
        <end position="140"/>
    </location>
</feature>
<dbReference type="RefSeq" id="WP_120766068.1">
    <property type="nucleotide sequence ID" value="NZ_CP033169.1"/>
</dbReference>
<dbReference type="Pfam" id="PF07331">
    <property type="entry name" value="TctB"/>
    <property type="match status" value="1"/>
</dbReference>
<keyword evidence="4" id="KW-1185">Reference proteome</keyword>
<dbReference type="KEGG" id="bacg:D2962_02595"/>
<evidence type="ECO:0000313" key="4">
    <source>
        <dbReference type="Proteomes" id="UP000280960"/>
    </source>
</evidence>
<evidence type="ECO:0000256" key="1">
    <source>
        <dbReference type="SAM" id="Phobius"/>
    </source>
</evidence>
<dbReference type="Proteomes" id="UP000280960">
    <property type="component" value="Chromosome"/>
</dbReference>
<proteinExistence type="predicted"/>
<name>A0A3G2R2N6_9FIRM</name>
<organism evidence="3 4">
    <name type="scientific">Biomaibacter acetigenes</name>
    <dbReference type="NCBI Taxonomy" id="2316383"/>
    <lineage>
        <taxon>Bacteria</taxon>
        <taxon>Bacillati</taxon>
        <taxon>Bacillota</taxon>
        <taxon>Clostridia</taxon>
        <taxon>Thermosediminibacterales</taxon>
        <taxon>Tepidanaerobacteraceae</taxon>
        <taxon>Biomaibacter</taxon>
    </lineage>
</organism>
<protein>
    <submittedName>
        <fullName evidence="3">Tripartite tricarboxylate transporter TctB family protein</fullName>
    </submittedName>
</protein>
<feature type="transmembrane region" description="Helical" evidence="1">
    <location>
        <begin position="39"/>
        <end position="60"/>
    </location>
</feature>
<evidence type="ECO:0000259" key="2">
    <source>
        <dbReference type="Pfam" id="PF07331"/>
    </source>
</evidence>
<keyword evidence="1" id="KW-1133">Transmembrane helix</keyword>
<dbReference type="AlphaFoldDB" id="A0A3G2R2N6"/>
<feature type="transmembrane region" description="Helical" evidence="1">
    <location>
        <begin position="80"/>
        <end position="110"/>
    </location>
</feature>
<feature type="domain" description="DUF1468" evidence="2">
    <location>
        <begin position="8"/>
        <end position="144"/>
    </location>
</feature>
<evidence type="ECO:0000313" key="3">
    <source>
        <dbReference type="EMBL" id="AYO29642.1"/>
    </source>
</evidence>
<keyword evidence="1" id="KW-0812">Transmembrane</keyword>
<dbReference type="InterPro" id="IPR009936">
    <property type="entry name" value="DUF1468"/>
</dbReference>
<reference evidence="3 4" key="1">
    <citation type="submission" date="2018-10" db="EMBL/GenBank/DDBJ databases">
        <authorList>
            <person name="Zhang X."/>
        </authorList>
    </citation>
    <scope>NUCLEOTIDE SEQUENCE [LARGE SCALE GENOMIC DNA]</scope>
    <source>
        <strain evidence="3 4">SK-G1</strain>
    </source>
</reference>
<sequence length="147" mass="16559">MVNGDVVLGVFTAILSIFWITQSLKFPGGTADGVPGAGYFPILVASLLLVLSIILIYQGFKNKNVYFDIKHWSNDTKKMLVMTIVVIAVFFALWYFTTYIIACLVLTFGLGYAYKLSIKNNIILSILFSFGTYYVFNNLLQVMLKLR</sequence>
<keyword evidence="1" id="KW-0472">Membrane</keyword>
<accession>A0A3G2R2N6</accession>